<sequence length="1141" mass="124173">MRGQAAAPGPVWILAPMLLLLLLLGRRARAAAGADAGPGPEPCATLVQGKFFGYFSAAAVFPANASRCSWTLRNPDPRRYTLYMKVAKAPVPCSGPGRVRTYQFDSFLESTRTYLGVESFDEVLRLCDPSAPLAFLQASKQFLQMRRQQPPQHVGLRPRAGPPGPTDDFSVEYLVVGNRNPSRAACQMLCRWLDACLAGSRSSHPCGIMQTPCACLGGEAGGPAAGPLAPRGDVCLRDAVAGGPENCLTSLTQDRGGHGATGGWKLWSLWGECTRDCGGGLQTRTRTCLPARGVEGGGSRPAAAGRTSSRSQSLRSTDARRREELGDELQQFGFPAPQTGDPAAEEWSPWSVCSSTCGEGWQTRTRFCVSSSYSTQCSGPLREQRLCNNSAVCPVHGAWDEWSPWSLCSSTCGRGFRDRTRTCRPPQFGGNPCEGPEKQTKFCNIALCPVDGNWNEWSSWSACSASCSQGRQQRTRECNGPSYGGAECQGHWVETRDCFLQQCPVDGKWQAWASWGSCSVTCGAGSQRRERVCSGPFFGGAACQGPQDEYRQCGTQRCPEPHEICDEDNFGAVIWKETPAGEVAAVRCPRNATGLILRRCELDEEGIAYWEPPTYIRCVSIDYRNIQMMTREHLAKAQRGLPGEGVSEVIQTLVEISQDGTSYSGDLLSTIDVLRNMTEIFRRAYYSPTPGDVQNFVQILSNLLAEENRDKWEEAQLAGPNAKELFRLVEDFVDVIGFRMKDLRDAYQVTDNLVLSIHKLPASGATDISFPMKGWRATGDWAKVPEDRVTVSKSVFSTGLAEADEASVFVVGTVLYRNLGSFLALQRNTTVLNSKVISVTVKPPPRSLRTPLEIEFAHMYNVSAVHMHTLMPAETHVRGGGAGPNAGGVTRGCGLSGLSLRVCRVGVWGASLPAVSSRSPQNMEKATLPSVTLIVGCGVSSLTLLMLVIIYVSVWRYIRSERSVILINFCLSIISSNALILIGQTQTRNKVVCTLVAAFLHFFFLSSFCWVLTEAWQSYMAVTGHLRNRLIRKRFLCLGWGLPALVVAISVGFTKAKGYSTMNYCWLSLEGGLLYAFVGPAAAVVLGLPVELLRGAAAAGADLDVGCARRHRPPLRPLPDPLRCLRLAGGLRHRHGALYPP</sequence>
<dbReference type="GO" id="GO:0007166">
    <property type="term" value="P:cell surface receptor signaling pathway"/>
    <property type="evidence" value="ECO:0007669"/>
    <property type="project" value="InterPro"/>
</dbReference>
<evidence type="ECO:0000256" key="14">
    <source>
        <dbReference type="ARBA" id="ARBA00023180"/>
    </source>
</evidence>
<keyword evidence="22" id="KW-1185">Reference proteome</keyword>
<proteinExistence type="predicted"/>
<dbReference type="EMBL" id="CABD030061497">
    <property type="status" value="NOT_ANNOTATED_CDS"/>
    <property type="molecule type" value="Genomic_DNA"/>
</dbReference>
<keyword evidence="15" id="KW-0807">Transducer</keyword>
<dbReference type="PROSITE" id="PS50227">
    <property type="entry name" value="G_PROTEIN_RECEP_F2_3"/>
    <property type="match status" value="1"/>
</dbReference>
<keyword evidence="4" id="KW-0964">Secreted</keyword>
<dbReference type="InterPro" id="IPR046338">
    <property type="entry name" value="GAIN_dom_sf"/>
</dbReference>
<dbReference type="EMBL" id="CABD030061496">
    <property type="status" value="NOT_ANNOTATED_CDS"/>
    <property type="molecule type" value="Genomic_DNA"/>
</dbReference>
<dbReference type="PROSITE" id="PS50261">
    <property type="entry name" value="G_PROTEIN_RECEP_F2_4"/>
    <property type="match status" value="1"/>
</dbReference>
<dbReference type="InterPro" id="IPR000832">
    <property type="entry name" value="GPCR_2_secretin-like"/>
</dbReference>
<dbReference type="FunFam" id="1.25.40.610:FF:000004">
    <property type="entry name" value="adhesion G protein-coupled receptor B1"/>
    <property type="match status" value="1"/>
</dbReference>
<dbReference type="Ensembl" id="ENSGGOT00000067137.1">
    <property type="protein sequence ID" value="ENSGGOP00000041772.1"/>
    <property type="gene ID" value="ENSGGOG00000008974.3"/>
</dbReference>
<dbReference type="Pfam" id="PF19188">
    <property type="entry name" value="AGRB_N"/>
    <property type="match status" value="1"/>
</dbReference>
<evidence type="ECO:0000256" key="15">
    <source>
        <dbReference type="ARBA" id="ARBA00023224"/>
    </source>
</evidence>
<dbReference type="InterPro" id="IPR008077">
    <property type="entry name" value="GPCR_2_brain_angio_inhib"/>
</dbReference>
<feature type="compositionally biased region" description="Low complexity" evidence="16">
    <location>
        <begin position="306"/>
        <end position="316"/>
    </location>
</feature>
<dbReference type="Gene3D" id="2.20.100.10">
    <property type="entry name" value="Thrombospondin type-1 (TSP1) repeat"/>
    <property type="match status" value="5"/>
</dbReference>
<dbReference type="PANTHER" id="PTHR10239:SF32">
    <property type="entry name" value="ADHESION G PROTEIN-COUPLED RECEPTOR B2"/>
    <property type="match status" value="1"/>
</dbReference>
<keyword evidence="13" id="KW-0675">Receptor</keyword>
<feature type="domain" description="G-protein coupled receptors family 2 profile 2" evidence="20">
    <location>
        <begin position="929"/>
        <end position="1086"/>
    </location>
</feature>
<dbReference type="SMART" id="SM00209">
    <property type="entry name" value="TSP1"/>
    <property type="match status" value="5"/>
</dbReference>
<dbReference type="Gene3D" id="1.25.40.610">
    <property type="match status" value="1"/>
</dbReference>
<dbReference type="EMBL" id="CABD030061495">
    <property type="status" value="NOT_ANNOTATED_CDS"/>
    <property type="molecule type" value="Genomic_DNA"/>
</dbReference>
<reference evidence="21" key="3">
    <citation type="submission" date="2025-08" db="UniProtKB">
        <authorList>
            <consortium name="Ensembl"/>
        </authorList>
    </citation>
    <scope>IDENTIFICATION</scope>
</reference>
<keyword evidence="11 17" id="KW-0472">Membrane</keyword>
<keyword evidence="10" id="KW-0297">G-protein coupled receptor</keyword>
<dbReference type="InterPro" id="IPR017981">
    <property type="entry name" value="GPCR_2-like_7TM"/>
</dbReference>
<dbReference type="Gene3D" id="1.20.1070.10">
    <property type="entry name" value="Rhodopsin 7-helix transmembrane proteins"/>
    <property type="match status" value="1"/>
</dbReference>
<dbReference type="InterPro" id="IPR001879">
    <property type="entry name" value="GPCR_2_extracellular_dom"/>
</dbReference>
<name>A0A2I2Z3N0_GORGO</name>
<organism evidence="21 22">
    <name type="scientific">Gorilla gorilla gorilla</name>
    <name type="common">Western lowland gorilla</name>
    <dbReference type="NCBI Taxonomy" id="9595"/>
    <lineage>
        <taxon>Eukaryota</taxon>
        <taxon>Metazoa</taxon>
        <taxon>Chordata</taxon>
        <taxon>Craniata</taxon>
        <taxon>Vertebrata</taxon>
        <taxon>Euteleostomi</taxon>
        <taxon>Mammalia</taxon>
        <taxon>Eutheria</taxon>
        <taxon>Euarchontoglires</taxon>
        <taxon>Primates</taxon>
        <taxon>Haplorrhini</taxon>
        <taxon>Catarrhini</taxon>
        <taxon>Hominidae</taxon>
        <taxon>Gorilla</taxon>
    </lineage>
</organism>
<dbReference type="Pfam" id="PF00002">
    <property type="entry name" value="7tm_2"/>
    <property type="match status" value="1"/>
</dbReference>
<keyword evidence="8" id="KW-0677">Repeat</keyword>
<dbReference type="Gene3D" id="2.60.220.50">
    <property type="match status" value="1"/>
</dbReference>
<dbReference type="EMBL" id="CABD030061501">
    <property type="status" value="NOT_ANNOTATED_CDS"/>
    <property type="molecule type" value="Genomic_DNA"/>
</dbReference>
<feature type="transmembrane region" description="Helical" evidence="17">
    <location>
        <begin position="1073"/>
        <end position="1093"/>
    </location>
</feature>
<dbReference type="EMBL" id="CABD030061500">
    <property type="status" value="NOT_ANNOTATED_CDS"/>
    <property type="molecule type" value="Genomic_DNA"/>
</dbReference>
<reference evidence="22" key="1">
    <citation type="submission" date="2011-05" db="EMBL/GenBank/DDBJ databases">
        <title>Insights into the evolution of the great apes provided by the gorilla genome.</title>
        <authorList>
            <person name="Scally A."/>
        </authorList>
    </citation>
    <scope>NUCLEOTIDE SEQUENCE [LARGE SCALE GENOMIC DNA]</scope>
</reference>
<dbReference type="InterPro" id="IPR036383">
    <property type="entry name" value="TSP1_rpt_sf"/>
</dbReference>
<keyword evidence="12" id="KW-1015">Disulfide bond</keyword>
<dbReference type="SUPFAM" id="SSF81321">
    <property type="entry name" value="Family A G protein-coupled receptor-like"/>
    <property type="match status" value="1"/>
</dbReference>
<keyword evidence="6 17" id="KW-0812">Transmembrane</keyword>
<evidence type="ECO:0000256" key="13">
    <source>
        <dbReference type="ARBA" id="ARBA00023170"/>
    </source>
</evidence>
<evidence type="ECO:0000256" key="10">
    <source>
        <dbReference type="ARBA" id="ARBA00023040"/>
    </source>
</evidence>
<dbReference type="GO" id="GO:0005576">
    <property type="term" value="C:extracellular region"/>
    <property type="evidence" value="ECO:0007669"/>
    <property type="project" value="UniProtKB-SubCell"/>
</dbReference>
<evidence type="ECO:0000313" key="22">
    <source>
        <dbReference type="Proteomes" id="UP000001519"/>
    </source>
</evidence>
<keyword evidence="3" id="KW-1003">Cell membrane</keyword>
<evidence type="ECO:0000256" key="9">
    <source>
        <dbReference type="ARBA" id="ARBA00022989"/>
    </source>
</evidence>
<feature type="transmembrane region" description="Helical" evidence="17">
    <location>
        <begin position="964"/>
        <end position="983"/>
    </location>
</feature>
<dbReference type="AlphaFoldDB" id="A0A2I2Z3N0"/>
<dbReference type="EMBL" id="CABD030061494">
    <property type="status" value="NOT_ANNOTATED_CDS"/>
    <property type="molecule type" value="Genomic_DNA"/>
</dbReference>
<dbReference type="Pfam" id="PF00090">
    <property type="entry name" value="TSP_1"/>
    <property type="match status" value="5"/>
</dbReference>
<dbReference type="Pfam" id="PF02793">
    <property type="entry name" value="HRM"/>
    <property type="match status" value="1"/>
</dbReference>
<keyword evidence="5" id="KW-0597">Phosphoprotein</keyword>
<feature type="chain" id="PRO_5014176839" evidence="18">
    <location>
        <begin position="31"/>
        <end position="1141"/>
    </location>
</feature>
<dbReference type="GO" id="GO:0005886">
    <property type="term" value="C:plasma membrane"/>
    <property type="evidence" value="ECO:0007669"/>
    <property type="project" value="UniProtKB-SubCell"/>
</dbReference>
<dbReference type="Bgee" id="ENSGGOG00000008974">
    <property type="expression patterns" value="Expressed in prefrontal cortex and 4 other cell types or tissues"/>
</dbReference>
<dbReference type="FunFam" id="2.20.100.10:FF:000004">
    <property type="entry name" value="Adhesion G protein-coupled receptor B2"/>
    <property type="match status" value="2"/>
</dbReference>
<evidence type="ECO:0000259" key="20">
    <source>
        <dbReference type="PROSITE" id="PS50261"/>
    </source>
</evidence>
<evidence type="ECO:0000256" key="8">
    <source>
        <dbReference type="ARBA" id="ARBA00022737"/>
    </source>
</evidence>
<dbReference type="EMBL" id="CABD030061499">
    <property type="status" value="NOT_ANNOTATED_CDS"/>
    <property type="molecule type" value="Genomic_DNA"/>
</dbReference>
<feature type="region of interest" description="Disordered" evidence="16">
    <location>
        <begin position="290"/>
        <end position="322"/>
    </location>
</feature>
<dbReference type="PRINTS" id="PR01694">
    <property type="entry name" value="BAIPRECURSOR"/>
</dbReference>
<reference evidence="21" key="4">
    <citation type="submission" date="2025-09" db="UniProtKB">
        <authorList>
            <consortium name="Ensembl"/>
        </authorList>
    </citation>
    <scope>IDENTIFICATION</scope>
</reference>
<evidence type="ECO:0000256" key="16">
    <source>
        <dbReference type="SAM" id="MobiDB-lite"/>
    </source>
</evidence>
<dbReference type="InterPro" id="IPR000884">
    <property type="entry name" value="TSP1_rpt"/>
</dbReference>
<protein>
    <submittedName>
        <fullName evidence="21">Adhesion G protein-coupled receptor B1</fullName>
    </submittedName>
</protein>
<keyword evidence="9 17" id="KW-1133">Transmembrane helix</keyword>
<evidence type="ECO:0000256" key="2">
    <source>
        <dbReference type="ARBA" id="ARBA00004651"/>
    </source>
</evidence>
<dbReference type="FunFam" id="4.10.1240.10:FF:000002">
    <property type="entry name" value="Adhesion G protein-coupled receptor B2"/>
    <property type="match status" value="1"/>
</dbReference>
<dbReference type="Proteomes" id="UP000001519">
    <property type="component" value="Chromosome 8"/>
</dbReference>
<evidence type="ECO:0000256" key="7">
    <source>
        <dbReference type="ARBA" id="ARBA00022729"/>
    </source>
</evidence>
<evidence type="ECO:0000256" key="1">
    <source>
        <dbReference type="ARBA" id="ARBA00004613"/>
    </source>
</evidence>
<dbReference type="InterPro" id="IPR036445">
    <property type="entry name" value="GPCR_2_extracell_dom_sf"/>
</dbReference>
<dbReference type="PANTHER" id="PTHR10239">
    <property type="entry name" value="ISTHMIN-2"/>
    <property type="match status" value="1"/>
</dbReference>
<evidence type="ECO:0000256" key="6">
    <source>
        <dbReference type="ARBA" id="ARBA00022692"/>
    </source>
</evidence>
<dbReference type="PRINTS" id="PR01705">
    <property type="entry name" value="TSP1REPEAT"/>
</dbReference>
<feature type="domain" description="G-protein coupled receptors family 2 profile 1" evidence="19">
    <location>
        <begin position="552"/>
        <end position="622"/>
    </location>
</feature>
<dbReference type="EMBL" id="CABD030061498">
    <property type="status" value="NOT_ANNOTATED_CDS"/>
    <property type="molecule type" value="Genomic_DNA"/>
</dbReference>
<feature type="transmembrane region" description="Helical" evidence="17">
    <location>
        <begin position="995"/>
        <end position="1013"/>
    </location>
</feature>
<dbReference type="GO" id="GO:0016525">
    <property type="term" value="P:negative regulation of angiogenesis"/>
    <property type="evidence" value="ECO:0007669"/>
    <property type="project" value="InterPro"/>
</dbReference>
<feature type="signal peptide" evidence="18">
    <location>
        <begin position="1"/>
        <end position="30"/>
    </location>
</feature>
<evidence type="ECO:0000256" key="5">
    <source>
        <dbReference type="ARBA" id="ARBA00022553"/>
    </source>
</evidence>
<feature type="transmembrane region" description="Helical" evidence="17">
    <location>
        <begin position="1034"/>
        <end position="1053"/>
    </location>
</feature>
<dbReference type="FunFam" id="2.20.100.10:FF:000003">
    <property type="entry name" value="Adhesion G protein-coupled receptor B2"/>
    <property type="match status" value="2"/>
</dbReference>
<accession>A0A2I2Z3N0</accession>
<dbReference type="FunFam" id="1.20.1070.10:FF:000406">
    <property type="entry name" value="Adhesion G protein-coupled receptor B1"/>
    <property type="match status" value="1"/>
</dbReference>
<dbReference type="GeneTree" id="ENSGT00940000157432"/>
<evidence type="ECO:0000256" key="12">
    <source>
        <dbReference type="ARBA" id="ARBA00023157"/>
    </source>
</evidence>
<dbReference type="SMART" id="SM00008">
    <property type="entry name" value="HormR"/>
    <property type="match status" value="1"/>
</dbReference>
<dbReference type="Gene3D" id="4.10.1240.10">
    <property type="entry name" value="GPCR, family 2, extracellular hormone receptor domain"/>
    <property type="match status" value="1"/>
</dbReference>
<dbReference type="PROSITE" id="PS50092">
    <property type="entry name" value="TSP1"/>
    <property type="match status" value="5"/>
</dbReference>
<evidence type="ECO:0000313" key="21">
    <source>
        <dbReference type="Ensembl" id="ENSGGOP00000041772.1"/>
    </source>
</evidence>
<dbReference type="InterPro" id="IPR043838">
    <property type="entry name" value="AGRB_N"/>
</dbReference>
<comment type="subcellular location">
    <subcellularLocation>
        <location evidence="2">Cell membrane</location>
        <topology evidence="2">Multi-pass membrane protein</topology>
    </subcellularLocation>
    <subcellularLocation>
        <location evidence="1">Secreted</location>
    </subcellularLocation>
</comment>
<evidence type="ECO:0000259" key="19">
    <source>
        <dbReference type="PROSITE" id="PS50227"/>
    </source>
</evidence>
<reference evidence="21 22" key="2">
    <citation type="journal article" date="2012" name="Nature">
        <title>Insights into hominid evolution from the gorilla genome sequence.</title>
        <authorList>
            <person name="Scally A."/>
            <person name="Dutheil J.Y."/>
            <person name="Hillier L.W."/>
            <person name="Jordan G.E."/>
            <person name="Goodhead I."/>
            <person name="Herrero J."/>
            <person name="Hobolth A."/>
            <person name="Lappalainen T."/>
            <person name="Mailund T."/>
            <person name="Marques-Bonet T."/>
            <person name="McCarthy S."/>
            <person name="Montgomery S.H."/>
            <person name="Schwalie P.C."/>
            <person name="Tang Y.A."/>
            <person name="Ward M.C."/>
            <person name="Xue Y."/>
            <person name="Yngvadottir B."/>
            <person name="Alkan C."/>
            <person name="Andersen L.N."/>
            <person name="Ayub Q."/>
            <person name="Ball E.V."/>
            <person name="Beal K."/>
            <person name="Bradley B.J."/>
            <person name="Chen Y."/>
            <person name="Clee C.M."/>
            <person name="Fitzgerald S."/>
            <person name="Graves T.A."/>
            <person name="Gu Y."/>
            <person name="Heath P."/>
            <person name="Heger A."/>
            <person name="Karakoc E."/>
            <person name="Kolb-Kokocinski A."/>
            <person name="Laird G.K."/>
            <person name="Lunter G."/>
            <person name="Meader S."/>
            <person name="Mort M."/>
            <person name="Mullikin J.C."/>
            <person name="Munch K."/>
            <person name="O'Connor T.D."/>
            <person name="Phillips A.D."/>
            <person name="Prado-Martinez J."/>
            <person name="Rogers A.S."/>
            <person name="Sajjadian S."/>
            <person name="Schmidt D."/>
            <person name="Shaw K."/>
            <person name="Simpson J.T."/>
            <person name="Stenson P.D."/>
            <person name="Turner D.J."/>
            <person name="Vigilant L."/>
            <person name="Vilella A.J."/>
            <person name="Whitener W."/>
            <person name="Zhu B."/>
            <person name="Cooper D.N."/>
            <person name="de Jong P."/>
            <person name="Dermitzakis E.T."/>
            <person name="Eichler E.E."/>
            <person name="Flicek P."/>
            <person name="Goldman N."/>
            <person name="Mundy N.I."/>
            <person name="Ning Z."/>
            <person name="Odom D.T."/>
            <person name="Ponting C.P."/>
            <person name="Quail M.A."/>
            <person name="Ryder O.A."/>
            <person name="Searle S.M."/>
            <person name="Warren W.C."/>
            <person name="Wilson R.K."/>
            <person name="Schierup M.H."/>
            <person name="Rogers J."/>
            <person name="Tyler-Smith C."/>
            <person name="Durbin R."/>
        </authorList>
    </citation>
    <scope>NUCLEOTIDE SEQUENCE [LARGE SCALE GENOMIC DNA]</scope>
</reference>
<evidence type="ECO:0000256" key="18">
    <source>
        <dbReference type="SAM" id="SignalP"/>
    </source>
</evidence>
<evidence type="ECO:0000256" key="17">
    <source>
        <dbReference type="SAM" id="Phobius"/>
    </source>
</evidence>
<dbReference type="Pfam" id="PF16489">
    <property type="entry name" value="GAIN"/>
    <property type="match status" value="1"/>
</dbReference>
<dbReference type="SUPFAM" id="SSF82895">
    <property type="entry name" value="TSP-1 type 1 repeat"/>
    <property type="match status" value="5"/>
</dbReference>
<evidence type="ECO:0000256" key="4">
    <source>
        <dbReference type="ARBA" id="ARBA00022525"/>
    </source>
</evidence>
<dbReference type="InterPro" id="IPR032471">
    <property type="entry name" value="AGRL2-4_GAIN_subdom_A"/>
</dbReference>
<keyword evidence="14" id="KW-0325">Glycoprotein</keyword>
<dbReference type="GO" id="GO:0004930">
    <property type="term" value="F:G protein-coupled receptor activity"/>
    <property type="evidence" value="ECO:0007669"/>
    <property type="project" value="UniProtKB-KW"/>
</dbReference>
<dbReference type="InterPro" id="IPR051867">
    <property type="entry name" value="Angio_Inhib/Adhesion_GPCR"/>
</dbReference>
<evidence type="ECO:0000256" key="3">
    <source>
        <dbReference type="ARBA" id="ARBA00022475"/>
    </source>
</evidence>
<keyword evidence="7 18" id="KW-0732">Signal</keyword>
<feature type="transmembrane region" description="Helical" evidence="17">
    <location>
        <begin position="928"/>
        <end position="952"/>
    </location>
</feature>
<evidence type="ECO:0000256" key="11">
    <source>
        <dbReference type="ARBA" id="ARBA00023136"/>
    </source>
</evidence>